<feature type="region of interest" description="Disordered" evidence="1">
    <location>
        <begin position="1"/>
        <end position="23"/>
    </location>
</feature>
<accession>A0A8T0Q1B2</accession>
<sequence length="98" mass="10022">MLRHPSRTLRSGVGGVDGVLEAGGGREQDEDLLIPGGVLAAVEVDAGGAANAGVVAPVDVLEIPGRAHGHLHLVARPHLRPVRARWGDMEEGEGGAGR</sequence>
<comment type="caution">
    <text evidence="2">The sequence shown here is derived from an EMBL/GenBank/DDBJ whole genome shotgun (WGS) entry which is preliminary data.</text>
</comment>
<gene>
    <name evidence="2" type="ORF">PVAP13_8KG252026</name>
</gene>
<proteinExistence type="predicted"/>
<organism evidence="2 3">
    <name type="scientific">Panicum virgatum</name>
    <name type="common">Blackwell switchgrass</name>
    <dbReference type="NCBI Taxonomy" id="38727"/>
    <lineage>
        <taxon>Eukaryota</taxon>
        <taxon>Viridiplantae</taxon>
        <taxon>Streptophyta</taxon>
        <taxon>Embryophyta</taxon>
        <taxon>Tracheophyta</taxon>
        <taxon>Spermatophyta</taxon>
        <taxon>Magnoliopsida</taxon>
        <taxon>Liliopsida</taxon>
        <taxon>Poales</taxon>
        <taxon>Poaceae</taxon>
        <taxon>PACMAD clade</taxon>
        <taxon>Panicoideae</taxon>
        <taxon>Panicodae</taxon>
        <taxon>Paniceae</taxon>
        <taxon>Panicinae</taxon>
        <taxon>Panicum</taxon>
        <taxon>Panicum sect. Hiantes</taxon>
    </lineage>
</organism>
<protein>
    <submittedName>
        <fullName evidence="2">Uncharacterized protein</fullName>
    </submittedName>
</protein>
<keyword evidence="3" id="KW-1185">Reference proteome</keyword>
<evidence type="ECO:0000313" key="3">
    <source>
        <dbReference type="Proteomes" id="UP000823388"/>
    </source>
</evidence>
<feature type="compositionally biased region" description="Gly residues" evidence="1">
    <location>
        <begin position="12"/>
        <end position="23"/>
    </location>
</feature>
<dbReference type="EMBL" id="CM029051">
    <property type="protein sequence ID" value="KAG2564094.1"/>
    <property type="molecule type" value="Genomic_DNA"/>
</dbReference>
<reference evidence="2" key="1">
    <citation type="submission" date="2020-05" db="EMBL/GenBank/DDBJ databases">
        <title>WGS assembly of Panicum virgatum.</title>
        <authorList>
            <person name="Lovell J.T."/>
            <person name="Jenkins J."/>
            <person name="Shu S."/>
            <person name="Juenger T.E."/>
            <person name="Schmutz J."/>
        </authorList>
    </citation>
    <scope>NUCLEOTIDE SEQUENCE</scope>
    <source>
        <strain evidence="2">AP13</strain>
    </source>
</reference>
<name>A0A8T0Q1B2_PANVG</name>
<dbReference type="Proteomes" id="UP000823388">
    <property type="component" value="Chromosome 8K"/>
</dbReference>
<evidence type="ECO:0000313" key="2">
    <source>
        <dbReference type="EMBL" id="KAG2564094.1"/>
    </source>
</evidence>
<dbReference type="AlphaFoldDB" id="A0A8T0Q1B2"/>
<evidence type="ECO:0000256" key="1">
    <source>
        <dbReference type="SAM" id="MobiDB-lite"/>
    </source>
</evidence>